<dbReference type="Proteomes" id="UP000288079">
    <property type="component" value="Unassembled WGS sequence"/>
</dbReference>
<dbReference type="RefSeq" id="WP_125041382.1">
    <property type="nucleotide sequence ID" value="NZ_BHWB01000006.1"/>
</dbReference>
<dbReference type="Gene3D" id="2.60.40.3620">
    <property type="match status" value="2"/>
</dbReference>
<reference evidence="3 4" key="1">
    <citation type="submission" date="2018-10" db="EMBL/GenBank/DDBJ databases">
        <title>Draft Genome Sequence of Bacteroides sp. KCTC 15687.</title>
        <authorList>
            <person name="Yu S.Y."/>
            <person name="Kim J.S."/>
            <person name="Oh B.S."/>
            <person name="Park S.H."/>
            <person name="Kang S.W."/>
            <person name="Park J.E."/>
            <person name="Choi S.H."/>
            <person name="Han K.I."/>
            <person name="Lee K.C."/>
            <person name="Eom M.K."/>
            <person name="Suh M.K."/>
            <person name="Lee D.H."/>
            <person name="Yoon H."/>
            <person name="Kim B."/>
            <person name="Yang S.J."/>
            <person name="Lee J.S."/>
            <person name="Lee J.H."/>
        </authorList>
    </citation>
    <scope>NUCLEOTIDE SEQUENCE [LARGE SCALE GENOMIC DNA]</scope>
    <source>
        <strain evidence="3 4">KCTC 15687</strain>
    </source>
</reference>
<dbReference type="PROSITE" id="PS51257">
    <property type="entry name" value="PROKAR_LIPOPROTEIN"/>
    <property type="match status" value="1"/>
</dbReference>
<comment type="caution">
    <text evidence="3">The sequence shown here is derived from an EMBL/GenBank/DDBJ whole genome shotgun (WGS) entry which is preliminary data.</text>
</comment>
<gene>
    <name evidence="3" type="ORF">KGMB02408_24030</name>
</gene>
<dbReference type="AlphaFoldDB" id="A0A401LVA8"/>
<dbReference type="InterPro" id="IPR025970">
    <property type="entry name" value="SusE"/>
</dbReference>
<feature type="domain" description="SusE outer membrane protein" evidence="2">
    <location>
        <begin position="25"/>
        <end position="115"/>
    </location>
</feature>
<dbReference type="EMBL" id="BHWB01000006">
    <property type="protein sequence ID" value="GCB35458.1"/>
    <property type="molecule type" value="Genomic_DNA"/>
</dbReference>
<name>A0A401LVA8_9BACE</name>
<keyword evidence="4" id="KW-1185">Reference proteome</keyword>
<keyword evidence="1" id="KW-0732">Signal</keyword>
<accession>A0A401LVA8</accession>
<organism evidence="3 4">
    <name type="scientific">Bacteroides faecalis</name>
    <dbReference type="NCBI Taxonomy" id="2447885"/>
    <lineage>
        <taxon>Bacteria</taxon>
        <taxon>Pseudomonadati</taxon>
        <taxon>Bacteroidota</taxon>
        <taxon>Bacteroidia</taxon>
        <taxon>Bacteroidales</taxon>
        <taxon>Bacteroidaceae</taxon>
        <taxon>Bacteroides</taxon>
    </lineage>
</organism>
<evidence type="ECO:0000259" key="2">
    <source>
        <dbReference type="Pfam" id="PF14292"/>
    </source>
</evidence>
<sequence length="375" mass="41571">MKILRNISAICCALFAFSACDSDLNKVYYNESEVTPAVLSGVAGTYTLDVNKVQSTAIEFNWTKPQTGYQAKIINALQMDLKGKNFGSATTLYSSPDKGPYAITTKNLNDKIAKLLQSYGMEVAVQPYEFEFRISSSISEATDSFYSNVESAQITPFIGESEYPKVYLPGKYCGWGDPDNSFKQCQLLYSPNDDGKYEGWIVFGNEAADGWKISPEASWDTSWGYDKVDIKNPAAITLATGTGNISCYNKFSYKFSFNKETLELSAKASVDTWGVCGTHNNWGTTSDTPMTLAYESDTSGNRVYYLTATLDLKADNEWKIRADNDKGWANQFATDTVDGDFETGNDGNFKVTEDGTYTIKLYFNKVKAKVTVSKK</sequence>
<proteinExistence type="predicted"/>
<evidence type="ECO:0000313" key="3">
    <source>
        <dbReference type="EMBL" id="GCB35458.1"/>
    </source>
</evidence>
<feature type="signal peptide" evidence="1">
    <location>
        <begin position="1"/>
        <end position="21"/>
    </location>
</feature>
<dbReference type="Pfam" id="PF14292">
    <property type="entry name" value="SusE"/>
    <property type="match status" value="1"/>
</dbReference>
<protein>
    <recommendedName>
        <fullName evidence="2">SusE outer membrane protein domain-containing protein</fullName>
    </recommendedName>
</protein>
<evidence type="ECO:0000313" key="4">
    <source>
        <dbReference type="Proteomes" id="UP000288079"/>
    </source>
</evidence>
<dbReference type="OrthoDB" id="975117at2"/>
<evidence type="ECO:0000256" key="1">
    <source>
        <dbReference type="SAM" id="SignalP"/>
    </source>
</evidence>
<feature type="chain" id="PRO_5019149959" description="SusE outer membrane protein domain-containing protein" evidence="1">
    <location>
        <begin position="22"/>
        <end position="375"/>
    </location>
</feature>